<dbReference type="PANTHER" id="PTHR12247:SF131">
    <property type="entry name" value="LD05287P"/>
    <property type="match status" value="1"/>
</dbReference>
<dbReference type="GO" id="GO:0005634">
    <property type="term" value="C:nucleus"/>
    <property type="evidence" value="ECO:0007669"/>
    <property type="project" value="TreeGrafter"/>
</dbReference>
<dbReference type="SMART" id="SM00454">
    <property type="entry name" value="SAM"/>
    <property type="match status" value="1"/>
</dbReference>
<feature type="domain" description="SAM" evidence="2">
    <location>
        <begin position="39"/>
        <end position="106"/>
    </location>
</feature>
<sequence>LTSSTKTIPTTSVAKTTSNKSGAPASNRRRGPNDLPVDVSKWSIGDVKKFFESKPDCQPVLSLLEDQEIDGQALLLLSQDTMVKCLNIKLGPALKIMAHVDQLKQQQATHT</sequence>
<dbReference type="GO" id="GO:0003682">
    <property type="term" value="F:chromatin binding"/>
    <property type="evidence" value="ECO:0007669"/>
    <property type="project" value="TreeGrafter"/>
</dbReference>
<dbReference type="InParanoid" id="A0A1X7SZH4"/>
<dbReference type="InterPro" id="IPR050548">
    <property type="entry name" value="PcG_chromatin_remod_factors"/>
</dbReference>
<evidence type="ECO:0000259" key="2">
    <source>
        <dbReference type="SMART" id="SM00454"/>
    </source>
</evidence>
<dbReference type="InterPro" id="IPR013761">
    <property type="entry name" value="SAM/pointed_sf"/>
</dbReference>
<proteinExistence type="predicted"/>
<evidence type="ECO:0000256" key="1">
    <source>
        <dbReference type="SAM" id="MobiDB-lite"/>
    </source>
</evidence>
<feature type="region of interest" description="Disordered" evidence="1">
    <location>
        <begin position="1"/>
        <end position="37"/>
    </location>
</feature>
<dbReference type="AlphaFoldDB" id="A0A1X7SZH4"/>
<evidence type="ECO:0000313" key="3">
    <source>
        <dbReference type="EnsemblMetazoa" id="Aqu2.1.07574_001"/>
    </source>
</evidence>
<dbReference type="eggNOG" id="ENOG502QS5Q">
    <property type="taxonomic scope" value="Eukaryota"/>
</dbReference>
<dbReference type="OMA" id="MKCVSPV"/>
<dbReference type="PANTHER" id="PTHR12247">
    <property type="entry name" value="POLYCOMB GROUP PROTEIN"/>
    <property type="match status" value="1"/>
</dbReference>
<dbReference type="EnsemblMetazoa" id="Aqu2.1.07574_001">
    <property type="protein sequence ID" value="Aqu2.1.07574_001"/>
    <property type="gene ID" value="Aqu2.1.07574"/>
</dbReference>
<accession>A0A1X7SZH4</accession>
<dbReference type="SUPFAM" id="SSF47769">
    <property type="entry name" value="SAM/Pointed domain"/>
    <property type="match status" value="1"/>
</dbReference>
<dbReference type="CDD" id="cd09509">
    <property type="entry name" value="SAM_Polycomb"/>
    <property type="match status" value="1"/>
</dbReference>
<name>A0A1X7SZH4_AMPQE</name>
<dbReference type="Gene3D" id="1.10.150.50">
    <property type="entry name" value="Transcription Factor, Ets-1"/>
    <property type="match status" value="1"/>
</dbReference>
<dbReference type="OrthoDB" id="5912862at2759"/>
<dbReference type="Pfam" id="PF00536">
    <property type="entry name" value="SAM_1"/>
    <property type="match status" value="1"/>
</dbReference>
<dbReference type="GO" id="GO:0045892">
    <property type="term" value="P:negative regulation of DNA-templated transcription"/>
    <property type="evidence" value="ECO:0007669"/>
    <property type="project" value="TreeGrafter"/>
</dbReference>
<dbReference type="STRING" id="400682.A0A1X7SZH4"/>
<reference evidence="3" key="1">
    <citation type="submission" date="2017-05" db="UniProtKB">
        <authorList>
            <consortium name="EnsemblMetazoa"/>
        </authorList>
    </citation>
    <scope>IDENTIFICATION</scope>
</reference>
<feature type="compositionally biased region" description="Polar residues" evidence="1">
    <location>
        <begin position="1"/>
        <end position="21"/>
    </location>
</feature>
<dbReference type="InterPro" id="IPR001660">
    <property type="entry name" value="SAM"/>
</dbReference>
<dbReference type="GO" id="GO:0042393">
    <property type="term" value="F:histone binding"/>
    <property type="evidence" value="ECO:0007669"/>
    <property type="project" value="TreeGrafter"/>
</dbReference>
<organism evidence="3">
    <name type="scientific">Amphimedon queenslandica</name>
    <name type="common">Sponge</name>
    <dbReference type="NCBI Taxonomy" id="400682"/>
    <lineage>
        <taxon>Eukaryota</taxon>
        <taxon>Metazoa</taxon>
        <taxon>Porifera</taxon>
        <taxon>Demospongiae</taxon>
        <taxon>Heteroscleromorpha</taxon>
        <taxon>Haplosclerida</taxon>
        <taxon>Niphatidae</taxon>
        <taxon>Amphimedon</taxon>
    </lineage>
</organism>
<protein>
    <recommendedName>
        <fullName evidence="2">SAM domain-containing protein</fullName>
    </recommendedName>
</protein>